<dbReference type="GO" id="GO:0016627">
    <property type="term" value="F:oxidoreductase activity, acting on the CH-CH group of donors"/>
    <property type="evidence" value="ECO:0007669"/>
    <property type="project" value="InterPro"/>
</dbReference>
<comment type="similarity">
    <text evidence="2">Belongs to the acyl-CoA dehydrogenase family.</text>
</comment>
<keyword evidence="4" id="KW-0274">FAD</keyword>
<dbReference type="InterPro" id="IPR009100">
    <property type="entry name" value="AcylCoA_DH/oxidase_NM_dom_sf"/>
</dbReference>
<feature type="region of interest" description="Disordered" evidence="5">
    <location>
        <begin position="646"/>
        <end position="672"/>
    </location>
</feature>
<dbReference type="InterPro" id="IPR046373">
    <property type="entry name" value="Acyl-CoA_Oxase/DH_mid-dom_sf"/>
</dbReference>
<dbReference type="InterPro" id="IPR052166">
    <property type="entry name" value="Diverse_Acyl-CoA_DH"/>
</dbReference>
<name>A0A1H4B0K8_9BURK</name>
<evidence type="ECO:0000256" key="2">
    <source>
        <dbReference type="ARBA" id="ARBA00009347"/>
    </source>
</evidence>
<evidence type="ECO:0000256" key="5">
    <source>
        <dbReference type="SAM" id="MobiDB-lite"/>
    </source>
</evidence>
<dbReference type="InterPro" id="IPR009075">
    <property type="entry name" value="AcylCo_DH/oxidase_C"/>
</dbReference>
<evidence type="ECO:0000313" key="9">
    <source>
        <dbReference type="EMBL" id="SEA41578.1"/>
    </source>
</evidence>
<evidence type="ECO:0000259" key="7">
    <source>
        <dbReference type="Pfam" id="PF02770"/>
    </source>
</evidence>
<dbReference type="STRING" id="83784.SAMN05192564_1011399"/>
<feature type="domain" description="Acetyl-CoA dehydrogenase-like C-terminal" evidence="8">
    <location>
        <begin position="489"/>
        <end position="616"/>
    </location>
</feature>
<dbReference type="AlphaFoldDB" id="A0A1H4B0K8"/>
<dbReference type="PANTHER" id="PTHR42803:SF3">
    <property type="entry name" value="ACYL-COA DEHYDROGENASE-RELATED"/>
    <property type="match status" value="1"/>
</dbReference>
<dbReference type="Pfam" id="PF02770">
    <property type="entry name" value="Acyl-CoA_dh_M"/>
    <property type="match status" value="1"/>
</dbReference>
<dbReference type="Pfam" id="PF12806">
    <property type="entry name" value="Acyl-CoA_dh_C"/>
    <property type="match status" value="1"/>
</dbReference>
<dbReference type="Gene3D" id="1.20.140.10">
    <property type="entry name" value="Butyryl-CoA Dehydrogenase, subunit A, domain 3"/>
    <property type="match status" value="1"/>
</dbReference>
<dbReference type="Proteomes" id="UP000198638">
    <property type="component" value="Unassembled WGS sequence"/>
</dbReference>
<dbReference type="OrthoDB" id="9764895at2"/>
<feature type="compositionally biased region" description="Basic residues" evidence="5">
    <location>
        <begin position="662"/>
        <end position="672"/>
    </location>
</feature>
<keyword evidence="3" id="KW-0285">Flavoprotein</keyword>
<dbReference type="Gene3D" id="2.40.110.10">
    <property type="entry name" value="Butyryl-CoA Dehydrogenase, subunit A, domain 2"/>
    <property type="match status" value="1"/>
</dbReference>
<feature type="domain" description="Acyl-CoA dehydrogenase/oxidase C-terminal" evidence="6">
    <location>
        <begin position="299"/>
        <end position="471"/>
    </location>
</feature>
<dbReference type="Pfam" id="PF00441">
    <property type="entry name" value="Acyl-CoA_dh_1"/>
    <property type="match status" value="1"/>
</dbReference>
<protein>
    <submittedName>
        <fullName evidence="9">Butyryl-CoA dehydrogenase/acyl-CoA dehydrogenase</fullName>
    </submittedName>
</protein>
<dbReference type="Gene3D" id="1.10.540.10">
    <property type="entry name" value="Acyl-CoA dehydrogenase/oxidase, N-terminal domain"/>
    <property type="match status" value="1"/>
</dbReference>
<gene>
    <name evidence="9" type="ORF">SAMN05192564_1011399</name>
</gene>
<dbReference type="InterPro" id="IPR037069">
    <property type="entry name" value="AcylCoA_DH/ox_N_sf"/>
</dbReference>
<accession>A0A1H4B0K8</accession>
<evidence type="ECO:0000256" key="1">
    <source>
        <dbReference type="ARBA" id="ARBA00001974"/>
    </source>
</evidence>
<dbReference type="SUPFAM" id="SSF56645">
    <property type="entry name" value="Acyl-CoA dehydrogenase NM domain-like"/>
    <property type="match status" value="1"/>
</dbReference>
<dbReference type="InterPro" id="IPR036250">
    <property type="entry name" value="AcylCo_DH-like_C"/>
</dbReference>
<reference evidence="10" key="1">
    <citation type="submission" date="2016-10" db="EMBL/GenBank/DDBJ databases">
        <authorList>
            <person name="Varghese N."/>
            <person name="Submissions S."/>
        </authorList>
    </citation>
    <scope>NUCLEOTIDE SEQUENCE [LARGE SCALE GENOMIC DNA]</scope>
    <source>
        <strain evidence="10">LMG 24000</strain>
    </source>
</reference>
<dbReference type="PANTHER" id="PTHR42803">
    <property type="entry name" value="ACYL-COA DEHYDROGENASE"/>
    <property type="match status" value="1"/>
</dbReference>
<dbReference type="GO" id="GO:0050660">
    <property type="term" value="F:flavin adenine dinucleotide binding"/>
    <property type="evidence" value="ECO:0007669"/>
    <property type="project" value="InterPro"/>
</dbReference>
<keyword evidence="10" id="KW-1185">Reference proteome</keyword>
<evidence type="ECO:0000256" key="3">
    <source>
        <dbReference type="ARBA" id="ARBA00022630"/>
    </source>
</evidence>
<dbReference type="InterPro" id="IPR025878">
    <property type="entry name" value="Acyl-CoA_dh-like_C_dom"/>
</dbReference>
<dbReference type="InterPro" id="IPR006091">
    <property type="entry name" value="Acyl-CoA_Oxase/DH_mid-dom"/>
</dbReference>
<organism evidence="9 10">
    <name type="scientific">Paraburkholderia sartisoli</name>
    <dbReference type="NCBI Taxonomy" id="83784"/>
    <lineage>
        <taxon>Bacteria</taxon>
        <taxon>Pseudomonadati</taxon>
        <taxon>Pseudomonadota</taxon>
        <taxon>Betaproteobacteria</taxon>
        <taxon>Burkholderiales</taxon>
        <taxon>Burkholderiaceae</taxon>
        <taxon>Paraburkholderia</taxon>
    </lineage>
</organism>
<dbReference type="EMBL" id="FNRQ01000001">
    <property type="protein sequence ID" value="SEA41578.1"/>
    <property type="molecule type" value="Genomic_DNA"/>
</dbReference>
<comment type="cofactor">
    <cofactor evidence="1">
        <name>FAD</name>
        <dbReference type="ChEBI" id="CHEBI:57692"/>
    </cofactor>
</comment>
<proteinExistence type="inferred from homology"/>
<evidence type="ECO:0000313" key="10">
    <source>
        <dbReference type="Proteomes" id="UP000198638"/>
    </source>
</evidence>
<evidence type="ECO:0000259" key="8">
    <source>
        <dbReference type="Pfam" id="PF12806"/>
    </source>
</evidence>
<evidence type="ECO:0000259" key="6">
    <source>
        <dbReference type="Pfam" id="PF00441"/>
    </source>
</evidence>
<evidence type="ECO:0000256" key="4">
    <source>
        <dbReference type="ARBA" id="ARBA00022827"/>
    </source>
</evidence>
<feature type="domain" description="Acyl-CoA oxidase/dehydrogenase middle" evidence="7">
    <location>
        <begin position="161"/>
        <end position="276"/>
    </location>
</feature>
<dbReference type="SUPFAM" id="SSF47203">
    <property type="entry name" value="Acyl-CoA dehydrogenase C-terminal domain-like"/>
    <property type="match status" value="1"/>
</dbReference>
<sequence>MSLILSRRDLNFLLYEWLDVEQLTSIPRYVDHSRETFDAALDTCEKIATDLFATRNKKNDQNEPHFDGETVHVIPEVKMALAAFSEAGLMAAGQDYELGGMQLPMVVEKAGFAYFIGANIGTAAYPFLTIGNANLLLTYGTPRQIDTFVRPELEGRYFGTMCLSEPQAGSSLSDITTRAEYEGDSPFGAQYRLRGNKMWISGGEHQLSDNIVHLVLAKIPGPDGKLTPGVKGISLFIVPKYLVGDDGSQGEHNDVVLAGLNHKMGYRGTTNCLLNFGEGVKYRPGDKAGAIGYLIGEPGAGLACMFHMMNEARIGVGLGAAVLGYTGYLHALDYARNRRQGRAPRGTGKNPANPQVKLVEHADIRRMLLAQKSYAEGGLALNLYCAKLVDEARASQAADHSQTAQHLSLLLDILTPVAKSWPSQWCLEANNLAIQVHGGYGYTREYNVEQFYRDNRLNPIHEGTHGIQALDLLGRKVTMDDGAALQALVDRMKACAAHAAATGDTALVSHAQTLDETVAQLLHVTHLLGMARDSAAALANASIYLEAFGHIVMAWIWLEQALTAHAAPGAAGSSEDVAFYRGKLAAAQYFYRWELPRVAPQLSLLASLDRTTLDMQDAWFQAHTPNVSNHHPFLCEPLSNSSASKARRRLSREVPAASACKSQRRWANRGRG</sequence>